<dbReference type="Pfam" id="PF20074">
    <property type="entry name" value="DUF6470"/>
    <property type="match status" value="1"/>
</dbReference>
<comment type="caution">
    <text evidence="1">The sequence shown here is derived from an EMBL/GenBank/DDBJ whole genome shotgun (WGS) entry which is preliminary data.</text>
</comment>
<dbReference type="InterPro" id="IPR045527">
    <property type="entry name" value="DUF6470"/>
</dbReference>
<name>A0ABW2FRB9_9BACL</name>
<accession>A0ABW2FRB9</accession>
<evidence type="ECO:0000313" key="2">
    <source>
        <dbReference type="Proteomes" id="UP001596378"/>
    </source>
</evidence>
<protein>
    <submittedName>
        <fullName evidence="1">DUF6470 family protein</fullName>
    </submittedName>
</protein>
<reference evidence="2" key="1">
    <citation type="journal article" date="2019" name="Int. J. Syst. Evol. Microbiol.">
        <title>The Global Catalogue of Microorganisms (GCM) 10K type strain sequencing project: providing services to taxonomists for standard genome sequencing and annotation.</title>
        <authorList>
            <consortium name="The Broad Institute Genomics Platform"/>
            <consortium name="The Broad Institute Genome Sequencing Center for Infectious Disease"/>
            <person name="Wu L."/>
            <person name="Ma J."/>
        </authorList>
    </citation>
    <scope>NUCLEOTIDE SEQUENCE [LARGE SCALE GENOMIC DNA]</scope>
    <source>
        <strain evidence="2">KCTC 12907</strain>
    </source>
</reference>
<proteinExistence type="predicted"/>
<evidence type="ECO:0000313" key="1">
    <source>
        <dbReference type="EMBL" id="MFC7153310.1"/>
    </source>
</evidence>
<dbReference type="RefSeq" id="WP_378048913.1">
    <property type="nucleotide sequence ID" value="NZ_JBHMDN010000019.1"/>
</dbReference>
<sequence>MIPMISIHSQRGLIGIESRRGQFEIRRPQPELTIKSEQATITANNRPGTLRVDQSLTNDALNGGKPQSFWNRIYSQYKQIADQNIQQIVEKGNRLGDLRIKGNPIPDMALSAFIEGAPDLQIYGYASPANIAFQYMPNDVNVQVERGQLTVDAQIHRPDIQFHRGSVSIYMQQYPKVTITPPEIDITA</sequence>
<organism evidence="1 2">
    <name type="scientific">Cohnella cellulosilytica</name>
    <dbReference type="NCBI Taxonomy" id="986710"/>
    <lineage>
        <taxon>Bacteria</taxon>
        <taxon>Bacillati</taxon>
        <taxon>Bacillota</taxon>
        <taxon>Bacilli</taxon>
        <taxon>Bacillales</taxon>
        <taxon>Paenibacillaceae</taxon>
        <taxon>Cohnella</taxon>
    </lineage>
</organism>
<keyword evidence="2" id="KW-1185">Reference proteome</keyword>
<dbReference type="Proteomes" id="UP001596378">
    <property type="component" value="Unassembled WGS sequence"/>
</dbReference>
<dbReference type="EMBL" id="JBHTAI010000032">
    <property type="protein sequence ID" value="MFC7153310.1"/>
    <property type="molecule type" value="Genomic_DNA"/>
</dbReference>
<gene>
    <name evidence="1" type="ORF">ACFQMJ_32705</name>
</gene>